<dbReference type="InterPro" id="IPR046524">
    <property type="entry name" value="DUF6701"/>
</dbReference>
<feature type="signal peptide" evidence="1">
    <location>
        <begin position="1"/>
        <end position="22"/>
    </location>
</feature>
<proteinExistence type="predicted"/>
<feature type="chain" id="PRO_5047033382" description="DUF6701 domain-containing protein" evidence="1">
    <location>
        <begin position="23"/>
        <end position="964"/>
    </location>
</feature>
<accession>A0ABX2IMX3</accession>
<dbReference type="EMBL" id="JABCSC020000002">
    <property type="protein sequence ID" value="NSL55390.1"/>
    <property type="molecule type" value="Genomic_DNA"/>
</dbReference>
<keyword evidence="4" id="KW-1185">Reference proteome</keyword>
<evidence type="ECO:0000259" key="2">
    <source>
        <dbReference type="Pfam" id="PF20419"/>
    </source>
</evidence>
<protein>
    <recommendedName>
        <fullName evidence="2">DUF6701 domain-containing protein</fullName>
    </recommendedName>
</protein>
<comment type="caution">
    <text evidence="3">The sequence shown here is derived from an EMBL/GenBank/DDBJ whole genome shotgun (WGS) entry which is preliminary data.</text>
</comment>
<keyword evidence="1" id="KW-0732">Signal</keyword>
<name>A0ABX2IMX3_9RHOO</name>
<evidence type="ECO:0000313" key="3">
    <source>
        <dbReference type="EMBL" id="NSL55390.1"/>
    </source>
</evidence>
<organism evidence="3 4">
    <name type="scientific">Uliginosibacterium aquaticum</name>
    <dbReference type="NCBI Taxonomy" id="2731212"/>
    <lineage>
        <taxon>Bacteria</taxon>
        <taxon>Pseudomonadati</taxon>
        <taxon>Pseudomonadota</taxon>
        <taxon>Betaproteobacteria</taxon>
        <taxon>Rhodocyclales</taxon>
        <taxon>Zoogloeaceae</taxon>
        <taxon>Uliginosibacterium</taxon>
    </lineage>
</organism>
<dbReference type="Proteomes" id="UP000778523">
    <property type="component" value="Unassembled WGS sequence"/>
</dbReference>
<reference evidence="3 4" key="1">
    <citation type="submission" date="2020-06" db="EMBL/GenBank/DDBJ databases">
        <title>Draft genome of Uliginosibacterium sp. IMCC34675.</title>
        <authorList>
            <person name="Song J."/>
        </authorList>
    </citation>
    <scope>NUCLEOTIDE SEQUENCE [LARGE SCALE GENOMIC DNA]</scope>
    <source>
        <strain evidence="3 4">IMCC34675</strain>
    </source>
</reference>
<evidence type="ECO:0000313" key="4">
    <source>
        <dbReference type="Proteomes" id="UP000778523"/>
    </source>
</evidence>
<feature type="domain" description="DUF6701" evidence="2">
    <location>
        <begin position="332"/>
        <end position="963"/>
    </location>
</feature>
<gene>
    <name evidence="3" type="ORF">HJ583_010170</name>
</gene>
<dbReference type="Pfam" id="PF20419">
    <property type="entry name" value="DUF6701"/>
    <property type="match status" value="1"/>
</dbReference>
<dbReference type="RefSeq" id="WP_170021803.1">
    <property type="nucleotide sequence ID" value="NZ_JABCSC020000002.1"/>
</dbReference>
<sequence length="964" mass="97069">MKLRRFLLMVLLCGLDIGPGQAAITVTYGSADQTGGLGDYTLTLSPPAGTRSGDVLIAQIATPGNEVTSFSPPAGWTLITPASNTSGAAIQQRIYYLNLSAAAAASYTWTIWDWSYRSAGVIYALRGAKALNCGSANTTNCAGNLQSGGGSGITAPNVHVTMENGSLRMAFFADQDGSATITPGLENGATAGVYYRGGSGDTGMGIHGSYFTMSAAGNGDTQSANLNRSENNIGSTLLIAPAVVAASLDHLRIELTGTPLTCTPSTATIKACADSNCSALATSATTATLTTSNGSWGTSPLTFTGSGTSNLAVRTTATTTLGATSSPAASSATRCYLNGTQLTSCQLAFADSGLLLTIPSQVAGVTSTGTARFSLAAVKKADNGLSCTPAFANVTRSVKFWSSYTSPASGSKSLAVNGTTVATASPGTGVSLAFDSTGTASGLTLSYMDAGQLTLNAQYDGSAGTGDSGLVMTGSAAFVTVPYALCVDSPDANWGCTAADTSCAKFTSAGSAFNLRVTGKAFQAGTATCALPTTPNYLQNALALSSTLVAPSGGVNASLSPTTISITSGGTATQASQTVSEVGVFTLTATPPAGGYFGLTVPPGTSGNSGRFVPYGFAVTNNTLNDRSDINTATAIGSSESCASDFTYLGEPARALFRLTAVSATGGTTQNYFGSFARLPLNVVTSLGSNGLLFGAQYGSTPVSLNTRLAASCASCGSFAAGQADVAADLTLGRASASAVDGPYNGTNGVSFGLVARDADAVGMSSLNFNWDLAGAAEGTRLQPGSTTSSYYFGRLKVDSAYGSSLQNLPVPTWAEYWSGSVFARADGQASRPLDSCTRLTVPASSTITAGTAAALYCTGGVGLYGSLAGVTASFNGISSGGTATLAAGSAAVILSKPTNSGGGYLDFAPSVPSYLKYNWDGTDQSGAACSASTDGDLHDDNPRVRIRFGARRNNALIYSREVY</sequence>
<evidence type="ECO:0000256" key="1">
    <source>
        <dbReference type="SAM" id="SignalP"/>
    </source>
</evidence>